<dbReference type="RefSeq" id="WP_095069986.1">
    <property type="nucleotide sequence ID" value="NZ_LT899436.1"/>
</dbReference>
<proteinExistence type="predicted"/>
<gene>
    <name evidence="1" type="ORF">TJEJU_1009</name>
</gene>
<organism evidence="1 2">
    <name type="scientific">Tenacibaculum jejuense</name>
    <dbReference type="NCBI Taxonomy" id="584609"/>
    <lineage>
        <taxon>Bacteria</taxon>
        <taxon>Pseudomonadati</taxon>
        <taxon>Bacteroidota</taxon>
        <taxon>Flavobacteriia</taxon>
        <taxon>Flavobacteriales</taxon>
        <taxon>Flavobacteriaceae</taxon>
        <taxon>Tenacibaculum</taxon>
    </lineage>
</organism>
<name>A0A238U8N3_9FLAO</name>
<dbReference type="EMBL" id="LT899436">
    <property type="protein sequence ID" value="SNR14770.1"/>
    <property type="molecule type" value="Genomic_DNA"/>
</dbReference>
<dbReference type="GO" id="GO:0004177">
    <property type="term" value="F:aminopeptidase activity"/>
    <property type="evidence" value="ECO:0007669"/>
    <property type="project" value="TreeGrafter"/>
</dbReference>
<evidence type="ECO:0000313" key="2">
    <source>
        <dbReference type="Proteomes" id="UP000215214"/>
    </source>
</evidence>
<dbReference type="Gene3D" id="1.10.472.150">
    <property type="entry name" value="Glucose-regulated metallo-peptidase M90, N-terminal domain"/>
    <property type="match status" value="1"/>
</dbReference>
<dbReference type="KEGG" id="tje:TJEJU_1009"/>
<dbReference type="GO" id="GO:0005829">
    <property type="term" value="C:cytosol"/>
    <property type="evidence" value="ECO:0007669"/>
    <property type="project" value="TreeGrafter"/>
</dbReference>
<dbReference type="CDD" id="cd20170">
    <property type="entry name" value="Peptidase_M90-like"/>
    <property type="match status" value="1"/>
</dbReference>
<sequence length="268" mass="32190">MKSFYILKLTFYLVSFLAFLLNIVERIFVFLFNKPIFIHTYLVKKRLPRHKKEFLETSVKFYQNLTDKQKPYFEHRLVKFLRNYSFISRDGFNITPEVKILIASSYIKLTFGMRKYLTSTFNKIIIYPTSYYSLVTKQYHKGEFNPGLKLIIFSWEDFLLGEVILNDNLNLGIHEFTHALTFHGKQSKDVSARIFYRTYLEIIKFMKNPDNSERVIKSGYFRDYANTNALEFVSVIMEHFFETPEDLKQKFPRLYFKVETMLNYKTVI</sequence>
<dbReference type="PANTHER" id="PTHR30164:SF2">
    <property type="entry name" value="PROTEIN MTFA"/>
    <property type="match status" value="1"/>
</dbReference>
<dbReference type="PANTHER" id="PTHR30164">
    <property type="entry name" value="MTFA PEPTIDASE"/>
    <property type="match status" value="1"/>
</dbReference>
<dbReference type="InterPro" id="IPR042252">
    <property type="entry name" value="MtfA_N"/>
</dbReference>
<accession>A0A238U8N3</accession>
<evidence type="ECO:0008006" key="3">
    <source>
        <dbReference type="Google" id="ProtNLM"/>
    </source>
</evidence>
<reference evidence="1 2" key="1">
    <citation type="submission" date="2017-07" db="EMBL/GenBank/DDBJ databases">
        <authorList>
            <person name="Sun Z.S."/>
            <person name="Albrecht U."/>
            <person name="Echele G."/>
            <person name="Lee C.C."/>
        </authorList>
    </citation>
    <scope>NUCLEOTIDE SEQUENCE [LARGE SCALE GENOMIC DNA]</scope>
    <source>
        <strain evidence="2">type strain: KCTC 22618</strain>
    </source>
</reference>
<dbReference type="SUPFAM" id="SSF55486">
    <property type="entry name" value="Metalloproteases ('zincins'), catalytic domain"/>
    <property type="match status" value="1"/>
</dbReference>
<evidence type="ECO:0000313" key="1">
    <source>
        <dbReference type="EMBL" id="SNR14770.1"/>
    </source>
</evidence>
<keyword evidence="2" id="KW-1185">Reference proteome</keyword>
<dbReference type="Proteomes" id="UP000215214">
    <property type="component" value="Chromosome TJEJU"/>
</dbReference>
<protein>
    <recommendedName>
        <fullName evidence="3">Zinc-dependent peptidase</fullName>
    </recommendedName>
</protein>
<dbReference type="InterPro" id="IPR010384">
    <property type="entry name" value="MtfA_fam"/>
</dbReference>
<dbReference type="Pfam" id="PF06167">
    <property type="entry name" value="Peptidase_M90"/>
    <property type="match status" value="1"/>
</dbReference>
<dbReference type="AlphaFoldDB" id="A0A238U8N3"/>